<feature type="transmembrane region" description="Helical" evidence="7">
    <location>
        <begin position="552"/>
        <end position="571"/>
    </location>
</feature>
<feature type="transmembrane region" description="Helical" evidence="7">
    <location>
        <begin position="370"/>
        <end position="387"/>
    </location>
</feature>
<evidence type="ECO:0000256" key="2">
    <source>
        <dbReference type="ARBA" id="ARBA00005982"/>
    </source>
</evidence>
<keyword evidence="3 6" id="KW-0812">Transmembrane</keyword>
<feature type="transmembrane region" description="Helical" evidence="7">
    <location>
        <begin position="273"/>
        <end position="292"/>
    </location>
</feature>
<evidence type="ECO:0000256" key="6">
    <source>
        <dbReference type="RuleBase" id="RU003755"/>
    </source>
</evidence>
<feature type="transmembrane region" description="Helical" evidence="7">
    <location>
        <begin position="485"/>
        <end position="509"/>
    </location>
</feature>
<name>A0A9W7ZXZ2_9FUNG</name>
<dbReference type="PROSITE" id="PS01023">
    <property type="entry name" value="PTR2_2"/>
    <property type="match status" value="1"/>
</dbReference>
<dbReference type="InterPro" id="IPR018456">
    <property type="entry name" value="PTR2_symporter_CS"/>
</dbReference>
<dbReference type="OrthoDB" id="8904098at2759"/>
<protein>
    <submittedName>
        <fullName evidence="8">Peptide transporter ptr2</fullName>
    </submittedName>
</protein>
<evidence type="ECO:0000256" key="1">
    <source>
        <dbReference type="ARBA" id="ARBA00004141"/>
    </source>
</evidence>
<keyword evidence="6" id="KW-0813">Transport</keyword>
<feature type="transmembrane region" description="Helical" evidence="7">
    <location>
        <begin position="407"/>
        <end position="423"/>
    </location>
</feature>
<keyword evidence="4 7" id="KW-1133">Transmembrane helix</keyword>
<gene>
    <name evidence="8" type="primary">PTR2_2</name>
    <name evidence="8" type="ORF">H4219_005348</name>
</gene>
<evidence type="ECO:0000256" key="5">
    <source>
        <dbReference type="ARBA" id="ARBA00023136"/>
    </source>
</evidence>
<feature type="transmembrane region" description="Helical" evidence="7">
    <location>
        <begin position="160"/>
        <end position="183"/>
    </location>
</feature>
<dbReference type="InterPro" id="IPR000109">
    <property type="entry name" value="POT_fam"/>
</dbReference>
<dbReference type="EMBL" id="JANBPU010000286">
    <property type="protein sequence ID" value="KAJ1913109.1"/>
    <property type="molecule type" value="Genomic_DNA"/>
</dbReference>
<dbReference type="Gene3D" id="1.20.1250.20">
    <property type="entry name" value="MFS general substrate transporter like domains"/>
    <property type="match status" value="1"/>
</dbReference>
<feature type="transmembrane region" description="Helical" evidence="7">
    <location>
        <begin position="444"/>
        <end position="465"/>
    </location>
</feature>
<dbReference type="Pfam" id="PF00854">
    <property type="entry name" value="PTR2"/>
    <property type="match status" value="1"/>
</dbReference>
<dbReference type="GO" id="GO:0016020">
    <property type="term" value="C:membrane"/>
    <property type="evidence" value="ECO:0007669"/>
    <property type="project" value="UniProtKB-SubCell"/>
</dbReference>
<dbReference type="InterPro" id="IPR036259">
    <property type="entry name" value="MFS_trans_sf"/>
</dbReference>
<proteinExistence type="inferred from homology"/>
<feature type="transmembrane region" description="Helical" evidence="7">
    <location>
        <begin position="189"/>
        <end position="214"/>
    </location>
</feature>
<dbReference type="GO" id="GO:0022857">
    <property type="term" value="F:transmembrane transporter activity"/>
    <property type="evidence" value="ECO:0007669"/>
    <property type="project" value="InterPro"/>
</dbReference>
<dbReference type="PROSITE" id="PS01022">
    <property type="entry name" value="PTR2_1"/>
    <property type="match status" value="1"/>
</dbReference>
<dbReference type="SUPFAM" id="SSF103473">
    <property type="entry name" value="MFS general substrate transporter"/>
    <property type="match status" value="1"/>
</dbReference>
<reference evidence="8" key="1">
    <citation type="submission" date="2022-07" db="EMBL/GenBank/DDBJ databases">
        <title>Phylogenomic reconstructions and comparative analyses of Kickxellomycotina fungi.</title>
        <authorList>
            <person name="Reynolds N.K."/>
            <person name="Stajich J.E."/>
            <person name="Barry K."/>
            <person name="Grigoriev I.V."/>
            <person name="Crous P."/>
            <person name="Smith M.E."/>
        </authorList>
    </citation>
    <scope>NUCLEOTIDE SEQUENCE</scope>
    <source>
        <strain evidence="8">NBRC 100468</strain>
    </source>
</reference>
<evidence type="ECO:0000313" key="8">
    <source>
        <dbReference type="EMBL" id="KAJ1913109.1"/>
    </source>
</evidence>
<keyword evidence="5 7" id="KW-0472">Membrane</keyword>
<comment type="similarity">
    <text evidence="2 6">Belongs to the major facilitator superfamily. Proton-dependent oligopeptide transporter (POT/PTR) (TC 2.A.17) family.</text>
</comment>
<keyword evidence="9" id="KW-1185">Reference proteome</keyword>
<evidence type="ECO:0000313" key="9">
    <source>
        <dbReference type="Proteomes" id="UP001150538"/>
    </source>
</evidence>
<feature type="transmembrane region" description="Helical" evidence="7">
    <location>
        <begin position="521"/>
        <end position="540"/>
    </location>
</feature>
<comment type="caution">
    <text evidence="8">The sequence shown here is derived from an EMBL/GenBank/DDBJ whole genome shotgun (WGS) entry which is preliminary data.</text>
</comment>
<evidence type="ECO:0000256" key="7">
    <source>
        <dbReference type="SAM" id="Phobius"/>
    </source>
</evidence>
<evidence type="ECO:0000256" key="3">
    <source>
        <dbReference type="ARBA" id="ARBA00022692"/>
    </source>
</evidence>
<dbReference type="PANTHER" id="PTHR11654">
    <property type="entry name" value="OLIGOPEPTIDE TRANSPORTER-RELATED"/>
    <property type="match status" value="1"/>
</dbReference>
<organism evidence="8 9">
    <name type="scientific">Mycoemilia scoparia</name>
    <dbReference type="NCBI Taxonomy" id="417184"/>
    <lineage>
        <taxon>Eukaryota</taxon>
        <taxon>Fungi</taxon>
        <taxon>Fungi incertae sedis</taxon>
        <taxon>Zoopagomycota</taxon>
        <taxon>Kickxellomycotina</taxon>
        <taxon>Kickxellomycetes</taxon>
        <taxon>Kickxellales</taxon>
        <taxon>Kickxellaceae</taxon>
        <taxon>Mycoemilia</taxon>
    </lineage>
</organism>
<evidence type="ECO:0000256" key="4">
    <source>
        <dbReference type="ARBA" id="ARBA00022989"/>
    </source>
</evidence>
<dbReference type="Proteomes" id="UP001150538">
    <property type="component" value="Unassembled WGS sequence"/>
</dbReference>
<dbReference type="AlphaFoldDB" id="A0A9W7ZXZ2"/>
<dbReference type="GO" id="GO:0006857">
    <property type="term" value="P:oligopeptide transport"/>
    <property type="evidence" value="ECO:0007669"/>
    <property type="project" value="InterPro"/>
</dbReference>
<sequence>MGRKSSHFSTSVEDGKHLIHEDVCLGSPETTAHVTKLESDKAYMLDDPATREGDEVLADNERWPTEEELATMNRVGDRLPIAALFVVATEFCERFTFYGVAGLFQNYIQNPYKSGDTPGAIDGGQGMATALSNFFQFWCYVTPILGAIIADQYWGKYKTILFFAVVYFVGTCVLTTTSIPASIQAGGALPGLIIAMIVIGLGTGGIKSNVSPMVAEQYPRHRPFIRRLKSGKEVLIHRDITVQSIFNWFYWSINVGSLSSIATTQLELHVDFWPAYLLPTLMFIFCIGIFIIGKRYYVKSPPTGSILVLAFRAFRAAFSESRKAKKEGKVTGEDGKPIHWMDYAKPSYGRVKTTSWNDAFIDELRRTLKACKIFLFYPVFWLCYSQMTNNLVSQAATMKRGNLPNDIMFNINAIVLIIFIPIFDRLIYPGFRRCGLELRPVTRIFLGFCFAAVAMAYTTGIQQLIYTTGPNYNYPSTKVPNDVSIAYQIPSYFLIAIAEILASITGLEYAYTKAPSTMKSVVMSLFLLTNAGGNILAFALNPLSRNPRLRDNYLVITIIMGVFAILFYFCFRKYDSREREEKLEQAKRLNELQKANLNGGNGDDVEYYIREKDHESSASESGKH</sequence>
<accession>A0A9W7ZXZ2</accession>
<comment type="subcellular location">
    <subcellularLocation>
        <location evidence="1 6">Membrane</location>
        <topology evidence="1 6">Multi-pass membrane protein</topology>
    </subcellularLocation>
</comment>